<dbReference type="SUPFAM" id="SSF48371">
    <property type="entry name" value="ARM repeat"/>
    <property type="match status" value="1"/>
</dbReference>
<dbReference type="OrthoDB" id="78088at2759"/>
<dbReference type="PANTHER" id="PTHR22100:SF13">
    <property type="entry name" value="WINGS APART-LIKE PROTEIN HOMOLOG"/>
    <property type="match status" value="1"/>
</dbReference>
<feature type="region of interest" description="Disordered" evidence="2">
    <location>
        <begin position="375"/>
        <end position="404"/>
    </location>
</feature>
<organism evidence="3 4">
    <name type="scientific">Anopheles albimanus</name>
    <name type="common">New world malaria mosquito</name>
    <dbReference type="NCBI Taxonomy" id="7167"/>
    <lineage>
        <taxon>Eukaryota</taxon>
        <taxon>Metazoa</taxon>
        <taxon>Ecdysozoa</taxon>
        <taxon>Arthropoda</taxon>
        <taxon>Hexapoda</taxon>
        <taxon>Insecta</taxon>
        <taxon>Pterygota</taxon>
        <taxon>Neoptera</taxon>
        <taxon>Endopterygota</taxon>
        <taxon>Diptera</taxon>
        <taxon>Nematocera</taxon>
        <taxon>Culicoidea</taxon>
        <taxon>Culicidae</taxon>
        <taxon>Anophelinae</taxon>
        <taxon>Anopheles</taxon>
    </lineage>
</organism>
<feature type="compositionally biased region" description="Polar residues" evidence="2">
    <location>
        <begin position="747"/>
        <end position="765"/>
    </location>
</feature>
<feature type="compositionally biased region" description="Polar residues" evidence="2">
    <location>
        <begin position="705"/>
        <end position="721"/>
    </location>
</feature>
<feature type="compositionally biased region" description="Polar residues" evidence="2">
    <location>
        <begin position="425"/>
        <end position="435"/>
    </location>
</feature>
<dbReference type="FunFam" id="1.25.10.10:FF:000374">
    <property type="entry name" value="Protein wings apart-like"/>
    <property type="match status" value="1"/>
</dbReference>
<dbReference type="STRING" id="7167.A0A182FK23"/>
<dbReference type="VEuPathDB" id="VectorBase:AALB20_034775"/>
<dbReference type="Gene3D" id="1.25.10.10">
    <property type="entry name" value="Leucine-rich Repeat Variant"/>
    <property type="match status" value="1"/>
</dbReference>
<feature type="compositionally biased region" description="Low complexity" evidence="2">
    <location>
        <begin position="880"/>
        <end position="920"/>
    </location>
</feature>
<feature type="compositionally biased region" description="Low complexity" evidence="2">
    <location>
        <begin position="553"/>
        <end position="589"/>
    </location>
</feature>
<feature type="compositionally biased region" description="Polar residues" evidence="2">
    <location>
        <begin position="845"/>
        <end position="858"/>
    </location>
</feature>
<keyword evidence="4" id="KW-1185">Reference proteome</keyword>
<feature type="region of interest" description="Disordered" evidence="2">
    <location>
        <begin position="1593"/>
        <end position="1619"/>
    </location>
</feature>
<feature type="compositionally biased region" description="Basic residues" evidence="2">
    <location>
        <begin position="612"/>
        <end position="621"/>
    </location>
</feature>
<feature type="compositionally biased region" description="Low complexity" evidence="2">
    <location>
        <begin position="1007"/>
        <end position="1018"/>
    </location>
</feature>
<dbReference type="InterPro" id="IPR039874">
    <property type="entry name" value="WAPL"/>
</dbReference>
<dbReference type="KEGG" id="aali:118461572"/>
<feature type="region of interest" description="Disordered" evidence="2">
    <location>
        <begin position="425"/>
        <end position="463"/>
    </location>
</feature>
<dbReference type="InterPro" id="IPR011989">
    <property type="entry name" value="ARM-like"/>
</dbReference>
<comment type="similarity">
    <text evidence="1">Belongs to the WAPL family.</text>
</comment>
<accession>A0A182FK23</accession>
<feature type="compositionally biased region" description="Polar residues" evidence="2">
    <location>
        <begin position="1086"/>
        <end position="1111"/>
    </location>
</feature>
<feature type="region of interest" description="Disordered" evidence="2">
    <location>
        <begin position="475"/>
        <end position="495"/>
    </location>
</feature>
<dbReference type="RefSeq" id="XP_035782959.1">
    <property type="nucleotide sequence ID" value="XM_035927066.1"/>
</dbReference>
<reference evidence="3" key="2">
    <citation type="submission" date="2022-08" db="UniProtKB">
        <authorList>
            <consortium name="EnsemblMetazoa"/>
        </authorList>
    </citation>
    <scope>IDENTIFICATION</scope>
    <source>
        <strain evidence="3">STECLA/ALBI9_A</strain>
    </source>
</reference>
<dbReference type="PROSITE" id="PS51271">
    <property type="entry name" value="WAPL"/>
    <property type="match status" value="1"/>
</dbReference>
<evidence type="ECO:0000313" key="3">
    <source>
        <dbReference type="EnsemblMetazoa" id="AALB006868-PA"/>
    </source>
</evidence>
<protein>
    <submittedName>
        <fullName evidence="3">WAPL domain-containing protein</fullName>
    </submittedName>
</protein>
<dbReference type="CTD" id="23063"/>
<feature type="compositionally biased region" description="Polar residues" evidence="2">
    <location>
        <begin position="452"/>
        <end position="463"/>
    </location>
</feature>
<dbReference type="InterPro" id="IPR022771">
    <property type="entry name" value="WAPL_C"/>
</dbReference>
<sequence length="1986" mass="210099">MPKWNKPHGVIVPLDSLLKERRKENCPAPRRSAGLVGRWGITSFTSIRNRSFVSEYNNVDMMEPSTDVGAARDSPEALSNLLSPVAQEPARPRKFFKSRNILPPPLVVPSPDNAFQQHQHLMMAAGDGSSTFPVLPAPNAANAASHPDELTHQNNRACVISSSSSAQVAPSHYYQPLSAAATPQFSPTGPQSANVVGGGVVLPPQSTDGYAAQQHYPHQQLLEQHDHLLQAGESTGAAVVSSKSSSRRKKQSPEDGGRRSKGSNKKEKKEKKAKKSKSKEPPSGRAAAAAPDQPKRNSSRIQNRIINYNEDDDSNDYHLQRQQQKLAIQNCTPGNNHSGPEAFAEQYCPDEDQHPEVSQSIQPAFHCDARANCSPTSDSLTIEGGRTGSRPTTTVPTPLASPSIGEHRPILLRISKGTSMLISTDSEDISSNSASAPVASDYHLQKQQQQQPSTSTGNSDTTTVDQFAPATAAHYHSALARSDGQSPRHQHHQPLHDEEPYAENALNGEQQQLEQKQPSNSEKEAAVPAVSVHVAVPKTDLKIKISLGGKPMVGTTTTTTSATTTSSPTTASASPTVGSTSATGSGAISSAKVNKACRYNFKKRAIEQERARHHLTSKRSRAVTAAATEPKAHGDVGEWFEQTTALQQQQETTAPSALFQPSHSAIGLSTTTATAQRPVFPLPGTDSYEVFRTLSSLSGGEDFDSQSSILGSASSDNNTPKHTLPAGEGDPHNHQQQQPHCQIIHSRGSSDCGSDLELSQNSSTVAAPPSDAYSENENTQDINPRPPPATTAPAVSSSAGNATRTSVAMATTPLVATGNTESPPPQAVVPPPATERVEVLKLSLKNVTSRSGSTYSRVTRNKTKAPGAEGATEASDAGNVSPQSVRSSTTVTRSVRSRASNNSSNHNNNNNNPVGGSSAVPGGGLETTIKAKKVTKGNANASAVSNGDGTQKKVLQQQQELQQQQQLSSELEVPMKPAGHGALGGDGLPEPHSDAPSEVQPTEKILGSTGNVGSGTTTRQYSRRKKNVVPPDYLPEMSSASALPVGSVADGITMHEQQDAGPLDLGAQRGMGSGSDLENKSITITSSTQLAGDPSTVSLNEQPSHYQTARSTEGPMESAGGRVAASAAADGGTADEIEANSTAQPVAVNAVALQPPAPMRLVLQKKGSIFKSRPLVGSSDGAPEAKKRHVYKHKWDDDDEDNGNGRMRDSRLCSTAVVGSSDGVDGLDIATSGSSVGIPGNITSSGGSVGLGGSSGAGAIGSDMLDDPCAPITGEGAAGTGATTAVVGGNAVGGGMTGADAGTGPVDSNGDLFECDAPLNSLPGGLGSRAKRPNKQTVSGGVGLAAGGNSGASASGVGSAASGTNSNCFGMDAGFGGANGPGMNSGSGGGGSSNSGSFYPTGSAQSYDTDSAGFGGDWDDYGEQMPPKLRCYRDSKPFYTIVRNVKNSHQMQEIGEFQEMDDDVEYILSALQPDNPMSTRCLSALQLATKCMKPAFKMHVRAHGVVTRFFRALSDAHQDAGLALCTAAIMYVFSQDKLNMDLDRDSLELMLNLLGTTSGGEQLAGTAGKAASDPQQKIRQRVKELCEEIKGCGKAKPHSIGNESDSSGGSSSGNSSDGHRISAATLAMESLLSLTSQRAGEWFKDELRKLGGIEHLIKTVSECYESVPERAADWHPEAIAKLRKIERCLRVLNNVCVFNRANQTFLLEHRDGLLVQLLASIYRQLDREIPFHPTDDHTPKEAVGVVVRELHQPILHMLITLTHSFDDQAPGATLVGQQPEMIDITMHVLLRIARYVPSRCVFDLNLLALTLLLHLARPSEHNRQQILCYNAAEGKQSGIKELVEYFEQQEEMASHAEAKTNAILETPARTVDTEDTETRLIQKAEHHMEHTYMGSHVGMLLFYLIANEPSLEQIARAHLQNGNFKRMVAAMSRYYEFLNLTTNADAESTAHKRQTKKAIDYLSRLDGGVCDAGSSLPNSIVLPTPS</sequence>
<feature type="region of interest" description="Disordered" evidence="2">
    <location>
        <begin position="549"/>
        <end position="589"/>
    </location>
</feature>
<dbReference type="EnsemblMetazoa" id="AALB006868-RA">
    <property type="protein sequence ID" value="AALB006868-PA"/>
    <property type="gene ID" value="AALB006868"/>
</dbReference>
<reference evidence="3 4" key="1">
    <citation type="journal article" date="2017" name="G3 (Bethesda)">
        <title>The Physical Genome Mapping of Anopheles albimanus Corrected Scaffold Misassemblies and Identified Interarm Rearrangements in Genus Anopheles.</title>
        <authorList>
            <person name="Artemov G.N."/>
            <person name="Peery A.N."/>
            <person name="Jiang X."/>
            <person name="Tu Z."/>
            <person name="Stegniy V.N."/>
            <person name="Sharakhova M.V."/>
            <person name="Sharakhov I.V."/>
        </authorList>
    </citation>
    <scope>NUCLEOTIDE SEQUENCE [LARGE SCALE GENOMIC DNA]</scope>
    <source>
        <strain evidence="3 4">ALBI9_A</strain>
    </source>
</reference>
<feature type="region of interest" description="Disordered" evidence="2">
    <location>
        <begin position="508"/>
        <end position="528"/>
    </location>
</feature>
<dbReference type="GeneID" id="118461572"/>
<feature type="region of interest" description="Disordered" evidence="2">
    <location>
        <begin position="612"/>
        <end position="637"/>
    </location>
</feature>
<evidence type="ECO:0000256" key="2">
    <source>
        <dbReference type="SAM" id="MobiDB-lite"/>
    </source>
</evidence>
<dbReference type="InterPro" id="IPR012502">
    <property type="entry name" value="WAPL_dom"/>
</dbReference>
<feature type="compositionally biased region" description="Low complexity" evidence="2">
    <location>
        <begin position="955"/>
        <end position="972"/>
    </location>
</feature>
<feature type="region of interest" description="Disordered" evidence="2">
    <location>
        <begin position="1323"/>
        <end position="1342"/>
    </location>
</feature>
<proteinExistence type="inferred from homology"/>
<feature type="compositionally biased region" description="Low complexity" evidence="2">
    <location>
        <begin position="1599"/>
        <end position="1616"/>
    </location>
</feature>
<evidence type="ECO:0000313" key="4">
    <source>
        <dbReference type="Proteomes" id="UP000069272"/>
    </source>
</evidence>
<feature type="region of interest" description="Disordered" evidence="2">
    <location>
        <begin position="699"/>
        <end position="804"/>
    </location>
</feature>
<feature type="compositionally biased region" description="Polar residues" evidence="2">
    <location>
        <begin position="937"/>
        <end position="949"/>
    </location>
</feature>
<dbReference type="Pfam" id="PF07814">
    <property type="entry name" value="WAPL"/>
    <property type="match status" value="1"/>
</dbReference>
<dbReference type="Proteomes" id="UP000069272">
    <property type="component" value="Chromosome X"/>
</dbReference>
<feature type="compositionally biased region" description="Low complexity" evidence="2">
    <location>
        <begin position="734"/>
        <end position="745"/>
    </location>
</feature>
<feature type="compositionally biased region" description="Polar residues" evidence="2">
    <location>
        <begin position="508"/>
        <end position="520"/>
    </location>
</feature>
<feature type="compositionally biased region" description="Polar residues" evidence="2">
    <location>
        <begin position="773"/>
        <end position="782"/>
    </location>
</feature>
<feature type="compositionally biased region" description="Basic residues" evidence="2">
    <location>
        <begin position="259"/>
        <end position="277"/>
    </location>
</feature>
<dbReference type="InterPro" id="IPR016024">
    <property type="entry name" value="ARM-type_fold"/>
</dbReference>
<feature type="region of interest" description="Disordered" evidence="2">
    <location>
        <begin position="844"/>
        <end position="1036"/>
    </location>
</feature>
<feature type="region of interest" description="Disordered" evidence="2">
    <location>
        <begin position="183"/>
        <end position="210"/>
    </location>
</feature>
<feature type="region of interest" description="Disordered" evidence="2">
    <location>
        <begin position="234"/>
        <end position="301"/>
    </location>
</feature>
<feature type="compositionally biased region" description="Polar residues" evidence="2">
    <location>
        <begin position="183"/>
        <end position="194"/>
    </location>
</feature>
<name>A0A182FK23_ANOAL</name>
<feature type="region of interest" description="Disordered" evidence="2">
    <location>
        <begin position="1086"/>
        <end position="1132"/>
    </location>
</feature>
<feature type="compositionally biased region" description="Low complexity" evidence="2">
    <location>
        <begin position="1119"/>
        <end position="1132"/>
    </location>
</feature>
<dbReference type="PANTHER" id="PTHR22100">
    <property type="entry name" value="WINGS APART-LIKE PROTEIN HOMOLOG"/>
    <property type="match status" value="1"/>
</dbReference>
<evidence type="ECO:0000256" key="1">
    <source>
        <dbReference type="ARBA" id="ARBA00006854"/>
    </source>
</evidence>
<dbReference type="VEuPathDB" id="VectorBase:AALB006868"/>